<proteinExistence type="predicted"/>
<evidence type="ECO:0000313" key="2">
    <source>
        <dbReference type="EMBL" id="NMO22456.1"/>
    </source>
</evidence>
<protein>
    <recommendedName>
        <fullName evidence="4">Lipoprotein</fullName>
    </recommendedName>
</protein>
<feature type="chain" id="PRO_5032942311" description="Lipoprotein" evidence="1">
    <location>
        <begin position="22"/>
        <end position="256"/>
    </location>
</feature>
<dbReference type="RefSeq" id="WP_169351596.1">
    <property type="nucleotide sequence ID" value="NZ_JABBJJ010000424.1"/>
</dbReference>
<organism evidence="2 3">
    <name type="scientific">Pyxidicoccus fallax</name>
    <dbReference type="NCBI Taxonomy" id="394095"/>
    <lineage>
        <taxon>Bacteria</taxon>
        <taxon>Pseudomonadati</taxon>
        <taxon>Myxococcota</taxon>
        <taxon>Myxococcia</taxon>
        <taxon>Myxococcales</taxon>
        <taxon>Cystobacterineae</taxon>
        <taxon>Myxococcaceae</taxon>
        <taxon>Pyxidicoccus</taxon>
    </lineage>
</organism>
<sequence length="256" mass="27072">MTRVLLATVCLVLSWGWSGCATTHDGSGGTVWVGRGLPAGMDEDALERASSEESARAAAQVWAVAGGVHEVEARLSFTYWVERGALTLVAYEAAGRGGPTGRPVDADATLDSLRTVFEAYARRRSGEVRLVLRRQESGWAVDYESGSPAGRPPEAKSLPVRWEGTSALARESPAEGLGRLLRAVDVPAGGSARVVAVATLEDGRVEGWELARFQVTHRGDGGAARGVSEAVRDEAVKVLQPFAEGLGPRAVRVELV</sequence>
<dbReference type="AlphaFoldDB" id="A0A848LXE7"/>
<reference evidence="2 3" key="1">
    <citation type="submission" date="2020-04" db="EMBL/GenBank/DDBJ databases">
        <title>Draft genome of Pyxidicoccus fallax type strain.</title>
        <authorList>
            <person name="Whitworth D.E."/>
        </authorList>
    </citation>
    <scope>NUCLEOTIDE SEQUENCE [LARGE SCALE GENOMIC DNA]</scope>
    <source>
        <strain evidence="2 3">DSM 14698</strain>
    </source>
</reference>
<dbReference type="Proteomes" id="UP000518300">
    <property type="component" value="Unassembled WGS sequence"/>
</dbReference>
<name>A0A848LXE7_9BACT</name>
<evidence type="ECO:0000256" key="1">
    <source>
        <dbReference type="SAM" id="SignalP"/>
    </source>
</evidence>
<evidence type="ECO:0000313" key="3">
    <source>
        <dbReference type="Proteomes" id="UP000518300"/>
    </source>
</evidence>
<feature type="signal peptide" evidence="1">
    <location>
        <begin position="1"/>
        <end position="21"/>
    </location>
</feature>
<keyword evidence="1" id="KW-0732">Signal</keyword>
<comment type="caution">
    <text evidence="2">The sequence shown here is derived from an EMBL/GenBank/DDBJ whole genome shotgun (WGS) entry which is preliminary data.</text>
</comment>
<dbReference type="EMBL" id="JABBJJ010000424">
    <property type="protein sequence ID" value="NMO22456.1"/>
    <property type="molecule type" value="Genomic_DNA"/>
</dbReference>
<keyword evidence="3" id="KW-1185">Reference proteome</keyword>
<gene>
    <name evidence="2" type="ORF">HG543_47510</name>
</gene>
<dbReference type="PROSITE" id="PS51257">
    <property type="entry name" value="PROKAR_LIPOPROTEIN"/>
    <property type="match status" value="1"/>
</dbReference>
<feature type="non-terminal residue" evidence="2">
    <location>
        <position position="256"/>
    </location>
</feature>
<evidence type="ECO:0008006" key="4">
    <source>
        <dbReference type="Google" id="ProtNLM"/>
    </source>
</evidence>
<accession>A0A848LXE7</accession>